<dbReference type="CDD" id="cd16922">
    <property type="entry name" value="HATPase_EvgS-ArcB-TorS-like"/>
    <property type="match status" value="1"/>
</dbReference>
<keyword evidence="8" id="KW-0067">ATP-binding</keyword>
<keyword evidence="7 19" id="KW-0418">Kinase</keyword>
<feature type="domain" description="HAMP" evidence="18">
    <location>
        <begin position="232"/>
        <end position="284"/>
    </location>
</feature>
<evidence type="ECO:0000256" key="10">
    <source>
        <dbReference type="ARBA" id="ARBA00064003"/>
    </source>
</evidence>
<evidence type="ECO:0000256" key="8">
    <source>
        <dbReference type="ARBA" id="ARBA00022840"/>
    </source>
</evidence>
<evidence type="ECO:0000313" key="19">
    <source>
        <dbReference type="EMBL" id="TCL01356.1"/>
    </source>
</evidence>
<keyword evidence="4 12" id="KW-0597">Phosphoprotein</keyword>
<evidence type="ECO:0000256" key="13">
    <source>
        <dbReference type="SAM" id="Coils"/>
    </source>
</evidence>
<evidence type="ECO:0000256" key="2">
    <source>
        <dbReference type="ARBA" id="ARBA00004370"/>
    </source>
</evidence>
<dbReference type="SUPFAM" id="SSF158472">
    <property type="entry name" value="HAMP domain-like"/>
    <property type="match status" value="1"/>
</dbReference>
<sequence>MGFGRLRTCGEQQKQDSQRDQTGMHHPGGAMSAVFLTKHPKGAMKGRIGFRQRLTLLLSGLLFLFVSGAVYINTMAQIDHVSHHLDEDITAYGSALTKISAPFIREGRHNDLRLVFDEWATLPNLSSVRVVSAANVLLVPDRHNRNMDQMVNVHDVLAHRVHQSRSREQERRSGYLDVGFPILDGGEYLGVVRMTYLTSVESQLLLQTAARNIALGVVFFIFGACLAAYSAHRIAAPLRTLTTATQRATEGDLDQQIEIKTGDEIESLAKSFNLMLARLRNRMDALENTKTELRFSRDAVEDRNQALESALRQAESAEAAKTQFVARMSHEIRTPMNGVLGMTELLADTDLSDEQRTLLSSVRSSGKSLLAIINDILDFSKIDSGRMELRNEIFETSDLTEDPIKTLSLLASEAGITLLARVDPSLPNRIAGDALRMKQVVVNLVGNAIKFTQKGHVFIEAKRELDAEGREWLRVDVSDTGVGIPEDRLATVFDEFSQVGGQYGRTVEGTGLGLAISKGFVELMGGRIWVRSELGTGSTFSFSVPLQPATSDEPPIASQETVLAGLKAALAFHNPLGAQIVAERMRLWGLEVIEESDPQRLRELAGSNGEQPVDLMVIDHDLLPSVQDAGGFPNKASDDGQAPTVISLKPMRALKKDCSHLETCVDRVIVRPSTPEMLRATLLEVTGRRDVTESGDRAEGGQHEDAVDLGDLKVLVVDDNQTNRLLIELFLKRQGIAFESAENGVQAVAKTRSFAPDLVLMDVAMPEMNGLDATRAIRSAEVGRRVKPCTIIGLTAHTTPQDTANCLQAGMNAHMSKPVSFSLLRKTLRELAVAKEEAATDVA</sequence>
<evidence type="ECO:0000256" key="4">
    <source>
        <dbReference type="ARBA" id="ARBA00022553"/>
    </source>
</evidence>
<dbReference type="FunFam" id="1.10.287.130:FF:000002">
    <property type="entry name" value="Two-component osmosensing histidine kinase"/>
    <property type="match status" value="1"/>
</dbReference>
<feature type="domain" description="Histidine kinase" evidence="16">
    <location>
        <begin position="327"/>
        <end position="548"/>
    </location>
</feature>
<evidence type="ECO:0000256" key="15">
    <source>
        <dbReference type="SAM" id="Phobius"/>
    </source>
</evidence>
<dbReference type="PRINTS" id="PR00344">
    <property type="entry name" value="BCTRLSENSOR"/>
</dbReference>
<keyword evidence="15" id="KW-0472">Membrane</keyword>
<dbReference type="EMBL" id="SMGR01000002">
    <property type="protein sequence ID" value="TCL01356.1"/>
    <property type="molecule type" value="Genomic_DNA"/>
</dbReference>
<evidence type="ECO:0000259" key="17">
    <source>
        <dbReference type="PROSITE" id="PS50110"/>
    </source>
</evidence>
<feature type="coiled-coil region" evidence="13">
    <location>
        <begin position="269"/>
        <end position="320"/>
    </location>
</feature>
<dbReference type="Pfam" id="PF00072">
    <property type="entry name" value="Response_reg"/>
    <property type="match status" value="1"/>
</dbReference>
<dbReference type="GO" id="GO:0005524">
    <property type="term" value="F:ATP binding"/>
    <property type="evidence" value="ECO:0007669"/>
    <property type="project" value="UniProtKB-KW"/>
</dbReference>
<dbReference type="InterPro" id="IPR003594">
    <property type="entry name" value="HATPase_dom"/>
</dbReference>
<protein>
    <recommendedName>
        <fullName evidence="11">Sensory/regulatory protein RpfC</fullName>
        <ecNumber evidence="3">2.7.13.3</ecNumber>
    </recommendedName>
</protein>
<dbReference type="Pfam" id="PF00672">
    <property type="entry name" value="HAMP"/>
    <property type="match status" value="1"/>
</dbReference>
<evidence type="ECO:0000256" key="12">
    <source>
        <dbReference type="PROSITE-ProRule" id="PRU00169"/>
    </source>
</evidence>
<evidence type="ECO:0000256" key="1">
    <source>
        <dbReference type="ARBA" id="ARBA00000085"/>
    </source>
</evidence>
<evidence type="ECO:0000256" key="9">
    <source>
        <dbReference type="ARBA" id="ARBA00023012"/>
    </source>
</evidence>
<dbReference type="SMART" id="SM00387">
    <property type="entry name" value="HATPase_c"/>
    <property type="match status" value="1"/>
</dbReference>
<proteinExistence type="predicted"/>
<dbReference type="Gene3D" id="1.10.287.130">
    <property type="match status" value="1"/>
</dbReference>
<organism evidence="19 20">
    <name type="scientific">Shimia isoporae</name>
    <dbReference type="NCBI Taxonomy" id="647720"/>
    <lineage>
        <taxon>Bacteria</taxon>
        <taxon>Pseudomonadati</taxon>
        <taxon>Pseudomonadota</taxon>
        <taxon>Alphaproteobacteria</taxon>
        <taxon>Rhodobacterales</taxon>
        <taxon>Roseobacteraceae</taxon>
    </lineage>
</organism>
<dbReference type="SUPFAM" id="SSF55874">
    <property type="entry name" value="ATPase domain of HSP90 chaperone/DNA topoisomerase II/histidine kinase"/>
    <property type="match status" value="1"/>
</dbReference>
<dbReference type="PANTHER" id="PTHR45339">
    <property type="entry name" value="HYBRID SIGNAL TRANSDUCTION HISTIDINE KINASE J"/>
    <property type="match status" value="1"/>
</dbReference>
<evidence type="ECO:0000256" key="11">
    <source>
        <dbReference type="ARBA" id="ARBA00068150"/>
    </source>
</evidence>
<evidence type="ECO:0000259" key="16">
    <source>
        <dbReference type="PROSITE" id="PS50109"/>
    </source>
</evidence>
<dbReference type="EC" id="2.7.13.3" evidence="3"/>
<evidence type="ECO:0000256" key="5">
    <source>
        <dbReference type="ARBA" id="ARBA00022679"/>
    </source>
</evidence>
<dbReference type="InterPro" id="IPR003661">
    <property type="entry name" value="HisK_dim/P_dom"/>
</dbReference>
<feature type="compositionally biased region" description="Basic and acidic residues" evidence="14">
    <location>
        <begin position="13"/>
        <end position="23"/>
    </location>
</feature>
<keyword evidence="13" id="KW-0175">Coiled coil</keyword>
<evidence type="ECO:0000259" key="18">
    <source>
        <dbReference type="PROSITE" id="PS50885"/>
    </source>
</evidence>
<dbReference type="FunFam" id="3.30.565.10:FF:000010">
    <property type="entry name" value="Sensor histidine kinase RcsC"/>
    <property type="match status" value="1"/>
</dbReference>
<comment type="subunit">
    <text evidence="10">At low DSF concentrations, interacts with RpfF.</text>
</comment>
<dbReference type="InterPro" id="IPR003660">
    <property type="entry name" value="HAMP_dom"/>
</dbReference>
<accession>A0A4R1N3Y9</accession>
<dbReference type="InterPro" id="IPR036097">
    <property type="entry name" value="HisK_dim/P_sf"/>
</dbReference>
<dbReference type="SUPFAM" id="SSF47384">
    <property type="entry name" value="Homodimeric domain of signal transducing histidine kinase"/>
    <property type="match status" value="1"/>
</dbReference>
<dbReference type="SMART" id="SM00448">
    <property type="entry name" value="REC"/>
    <property type="match status" value="1"/>
</dbReference>
<dbReference type="CDD" id="cd17546">
    <property type="entry name" value="REC_hyHK_CKI1_RcsC-like"/>
    <property type="match status" value="1"/>
</dbReference>
<dbReference type="Pfam" id="PF02518">
    <property type="entry name" value="HATPase_c"/>
    <property type="match status" value="1"/>
</dbReference>
<dbReference type="PROSITE" id="PS50109">
    <property type="entry name" value="HIS_KIN"/>
    <property type="match status" value="1"/>
</dbReference>
<feature type="modified residue" description="4-aspartylphosphate" evidence="12">
    <location>
        <position position="762"/>
    </location>
</feature>
<feature type="transmembrane region" description="Helical" evidence="15">
    <location>
        <begin position="54"/>
        <end position="72"/>
    </location>
</feature>
<dbReference type="Gene3D" id="6.10.340.10">
    <property type="match status" value="1"/>
</dbReference>
<dbReference type="SUPFAM" id="SSF52172">
    <property type="entry name" value="CheY-like"/>
    <property type="match status" value="1"/>
</dbReference>
<feature type="region of interest" description="Disordered" evidence="14">
    <location>
        <begin position="1"/>
        <end position="25"/>
    </location>
</feature>
<dbReference type="CDD" id="cd00082">
    <property type="entry name" value="HisKA"/>
    <property type="match status" value="1"/>
</dbReference>
<dbReference type="AlphaFoldDB" id="A0A4R1N3Y9"/>
<dbReference type="PROSITE" id="PS50885">
    <property type="entry name" value="HAMP"/>
    <property type="match status" value="1"/>
</dbReference>
<dbReference type="Gene3D" id="3.30.565.10">
    <property type="entry name" value="Histidine kinase-like ATPase, C-terminal domain"/>
    <property type="match status" value="1"/>
</dbReference>
<keyword evidence="15" id="KW-1133">Transmembrane helix</keyword>
<evidence type="ECO:0000313" key="20">
    <source>
        <dbReference type="Proteomes" id="UP000295673"/>
    </source>
</evidence>
<keyword evidence="5" id="KW-0808">Transferase</keyword>
<dbReference type="InterPro" id="IPR036890">
    <property type="entry name" value="HATPase_C_sf"/>
</dbReference>
<dbReference type="OrthoDB" id="9801651at2"/>
<reference evidence="19 20" key="1">
    <citation type="submission" date="2019-03" db="EMBL/GenBank/DDBJ databases">
        <title>Genomic Encyclopedia of Archaeal and Bacterial Type Strains, Phase II (KMG-II): from individual species to whole genera.</title>
        <authorList>
            <person name="Goeker M."/>
        </authorList>
    </citation>
    <scope>NUCLEOTIDE SEQUENCE [LARGE SCALE GENOMIC DNA]</scope>
    <source>
        <strain evidence="19 20">DSM 26433</strain>
    </source>
</reference>
<dbReference type="PANTHER" id="PTHR45339:SF1">
    <property type="entry name" value="HYBRID SIGNAL TRANSDUCTION HISTIDINE KINASE J"/>
    <property type="match status" value="1"/>
</dbReference>
<comment type="catalytic activity">
    <reaction evidence="1">
        <text>ATP + protein L-histidine = ADP + protein N-phospho-L-histidine.</text>
        <dbReference type="EC" id="2.7.13.3"/>
    </reaction>
</comment>
<comment type="subcellular location">
    <subcellularLocation>
        <location evidence="2">Membrane</location>
    </subcellularLocation>
</comment>
<evidence type="ECO:0000256" key="14">
    <source>
        <dbReference type="SAM" id="MobiDB-lite"/>
    </source>
</evidence>
<dbReference type="Gene3D" id="3.40.50.2300">
    <property type="match status" value="1"/>
</dbReference>
<dbReference type="Proteomes" id="UP000295673">
    <property type="component" value="Unassembled WGS sequence"/>
</dbReference>
<evidence type="ECO:0000256" key="6">
    <source>
        <dbReference type="ARBA" id="ARBA00022741"/>
    </source>
</evidence>
<name>A0A4R1N3Y9_9RHOB</name>
<keyword evidence="20" id="KW-1185">Reference proteome</keyword>
<keyword evidence="9" id="KW-0902">Two-component regulatory system</keyword>
<dbReference type="GO" id="GO:0016020">
    <property type="term" value="C:membrane"/>
    <property type="evidence" value="ECO:0007669"/>
    <property type="project" value="UniProtKB-SubCell"/>
</dbReference>
<evidence type="ECO:0000256" key="7">
    <source>
        <dbReference type="ARBA" id="ARBA00022777"/>
    </source>
</evidence>
<dbReference type="InterPro" id="IPR004358">
    <property type="entry name" value="Sig_transdc_His_kin-like_C"/>
</dbReference>
<dbReference type="Pfam" id="PF00512">
    <property type="entry name" value="HisKA"/>
    <property type="match status" value="1"/>
</dbReference>
<gene>
    <name evidence="19" type="ORF">BXY66_2670</name>
</gene>
<dbReference type="InterPro" id="IPR001789">
    <property type="entry name" value="Sig_transdc_resp-reg_receiver"/>
</dbReference>
<comment type="caution">
    <text evidence="19">The sequence shown here is derived from an EMBL/GenBank/DDBJ whole genome shotgun (WGS) entry which is preliminary data.</text>
</comment>
<dbReference type="InterPro" id="IPR005467">
    <property type="entry name" value="His_kinase_dom"/>
</dbReference>
<keyword evidence="15" id="KW-0812">Transmembrane</keyword>
<dbReference type="CDD" id="cd06225">
    <property type="entry name" value="HAMP"/>
    <property type="match status" value="1"/>
</dbReference>
<dbReference type="SMART" id="SM00388">
    <property type="entry name" value="HisKA"/>
    <property type="match status" value="1"/>
</dbReference>
<evidence type="ECO:0000256" key="3">
    <source>
        <dbReference type="ARBA" id="ARBA00012438"/>
    </source>
</evidence>
<feature type="domain" description="Response regulatory" evidence="17">
    <location>
        <begin position="713"/>
        <end position="832"/>
    </location>
</feature>
<dbReference type="InterPro" id="IPR011006">
    <property type="entry name" value="CheY-like_superfamily"/>
</dbReference>
<dbReference type="GO" id="GO:0000155">
    <property type="term" value="F:phosphorelay sensor kinase activity"/>
    <property type="evidence" value="ECO:0007669"/>
    <property type="project" value="InterPro"/>
</dbReference>
<dbReference type="SMART" id="SM00304">
    <property type="entry name" value="HAMP"/>
    <property type="match status" value="1"/>
</dbReference>
<keyword evidence="6" id="KW-0547">Nucleotide-binding</keyword>
<dbReference type="PROSITE" id="PS50110">
    <property type="entry name" value="RESPONSE_REGULATORY"/>
    <property type="match status" value="1"/>
</dbReference>